<proteinExistence type="predicted"/>
<dbReference type="GO" id="GO:0046872">
    <property type="term" value="F:metal ion binding"/>
    <property type="evidence" value="ECO:0007669"/>
    <property type="project" value="UniProtKB-KW"/>
</dbReference>
<dbReference type="PANTHER" id="PTHR30109:SF0">
    <property type="entry name" value="HYDROXYLAMINE REDUCTASE"/>
    <property type="match status" value="1"/>
</dbReference>
<organism evidence="4 5">
    <name type="scientific">Candidatus Mailhella merdigallinarum</name>
    <dbReference type="NCBI Taxonomy" id="2838658"/>
    <lineage>
        <taxon>Bacteria</taxon>
        <taxon>Pseudomonadati</taxon>
        <taxon>Thermodesulfobacteriota</taxon>
        <taxon>Desulfovibrionia</taxon>
        <taxon>Desulfovibrionales</taxon>
        <taxon>Desulfovibrionaceae</taxon>
        <taxon>Mailhella</taxon>
    </lineage>
</organism>
<name>A0A9D2KL96_9BACT</name>
<dbReference type="InterPro" id="IPR016100">
    <property type="entry name" value="Prismane_a-bundle"/>
</dbReference>
<dbReference type="PANTHER" id="PTHR30109">
    <property type="entry name" value="HYDROXYLAMINE REDUCTASE"/>
    <property type="match status" value="1"/>
</dbReference>
<dbReference type="GO" id="GO:0051536">
    <property type="term" value="F:iron-sulfur cluster binding"/>
    <property type="evidence" value="ECO:0007669"/>
    <property type="project" value="UniProtKB-KW"/>
</dbReference>
<accession>A0A9D2KL96</accession>
<evidence type="ECO:0000256" key="3">
    <source>
        <dbReference type="ARBA" id="ARBA00023014"/>
    </source>
</evidence>
<comment type="caution">
    <text evidence="4">The sequence shown here is derived from an EMBL/GenBank/DDBJ whole genome shotgun (WGS) entry which is preliminary data.</text>
</comment>
<keyword evidence="1" id="KW-0479">Metal-binding</keyword>
<dbReference type="Gene3D" id="3.40.50.2030">
    <property type="match status" value="2"/>
</dbReference>
<evidence type="ECO:0000313" key="4">
    <source>
        <dbReference type="EMBL" id="HJA09000.1"/>
    </source>
</evidence>
<dbReference type="AlphaFoldDB" id="A0A9D2KL96"/>
<reference evidence="4" key="1">
    <citation type="journal article" date="2021" name="PeerJ">
        <title>Extensive microbial diversity within the chicken gut microbiome revealed by metagenomics and culture.</title>
        <authorList>
            <person name="Gilroy R."/>
            <person name="Ravi A."/>
            <person name="Getino M."/>
            <person name="Pursley I."/>
            <person name="Horton D.L."/>
            <person name="Alikhan N.F."/>
            <person name="Baker D."/>
            <person name="Gharbi K."/>
            <person name="Hall N."/>
            <person name="Watson M."/>
            <person name="Adriaenssens E.M."/>
            <person name="Foster-Nyarko E."/>
            <person name="Jarju S."/>
            <person name="Secka A."/>
            <person name="Antonio M."/>
            <person name="Oren A."/>
            <person name="Chaudhuri R.R."/>
            <person name="La Ragione R."/>
            <person name="Hildebrand F."/>
            <person name="Pallen M.J."/>
        </authorList>
    </citation>
    <scope>NUCLEOTIDE SEQUENCE</scope>
    <source>
        <strain evidence="4">CHK186-16707</strain>
    </source>
</reference>
<keyword evidence="3" id="KW-0411">Iron-sulfur</keyword>
<dbReference type="InterPro" id="IPR004137">
    <property type="entry name" value="HCP/CODH"/>
</dbReference>
<keyword evidence="2" id="KW-0408">Iron</keyword>
<dbReference type="InterPro" id="IPR011254">
    <property type="entry name" value="Prismane-like_sf"/>
</dbReference>
<evidence type="ECO:0000313" key="5">
    <source>
        <dbReference type="Proteomes" id="UP000824225"/>
    </source>
</evidence>
<evidence type="ECO:0000256" key="2">
    <source>
        <dbReference type="ARBA" id="ARBA00023004"/>
    </source>
</evidence>
<evidence type="ECO:0000256" key="1">
    <source>
        <dbReference type="ARBA" id="ARBA00022723"/>
    </source>
</evidence>
<protein>
    <submittedName>
        <fullName evidence="4">Uncharacterized protein</fullName>
    </submittedName>
</protein>
<dbReference type="EMBL" id="DXAN01000023">
    <property type="protein sequence ID" value="HJA09000.1"/>
    <property type="molecule type" value="Genomic_DNA"/>
</dbReference>
<dbReference type="Proteomes" id="UP000824225">
    <property type="component" value="Unassembled WGS sequence"/>
</dbReference>
<gene>
    <name evidence="4" type="ORF">H9962_07420</name>
</gene>
<dbReference type="GO" id="GO:0042542">
    <property type="term" value="P:response to hydrogen peroxide"/>
    <property type="evidence" value="ECO:0007669"/>
    <property type="project" value="TreeGrafter"/>
</dbReference>
<dbReference type="InterPro" id="IPR016099">
    <property type="entry name" value="Prismane-like_a/b-sand"/>
</dbReference>
<dbReference type="GO" id="GO:0050418">
    <property type="term" value="F:hydroxylamine reductase activity"/>
    <property type="evidence" value="ECO:0007669"/>
    <property type="project" value="TreeGrafter"/>
</dbReference>
<sequence length="531" mass="56398">MIQRLCTESAEGRNDKNDDVVRLQDVIVYALRRMAYGALHRHAQGEATPEADDVMAAALYATRPDASVDVPALQRLLRDIVLAQKRVNPNLDCEADSCSQTVAATLALLKQDAPSADELNANRDIRSAMLILLALARKTAGARFQAASLGRRDGEVDDFLYSALTAGIPPQYFETQWEGIPDNYDENGTHGRSRNLDEWVELLLQGGRMALKTLEMADEAAADMYGTPQPTPVSLGHRPGRALLVSGGDMRTLHEVLEQTVKADIAVYTHGGLLKAHAYPRLRSYPHLAGHIGEPGPEGLAHFPGPVLFTAGASIGQSCGDAFFTSEGYPADNGSPGDEAAMKNLAQAMPGFSDEIFGGEITTGFGRKTLRAVAPQVADALRAGTLRHVFVLDACAADWSEGAYFPEFLQLTPPDTLILDLTGGSCRMADKSLGAAGGLPRLMHADLFAAAGFGPALAEALGSSRVPLTWLFSGASAVSGLLALLTADIGSVAFGPDLPDVVTPDLWAALGRRHAILRLGSPADDIKSLLN</sequence>
<dbReference type="Gene3D" id="1.20.1270.20">
    <property type="match status" value="1"/>
</dbReference>
<dbReference type="SUPFAM" id="SSF56821">
    <property type="entry name" value="Prismane protein-like"/>
    <property type="match status" value="1"/>
</dbReference>
<reference evidence="4" key="2">
    <citation type="submission" date="2021-04" db="EMBL/GenBank/DDBJ databases">
        <authorList>
            <person name="Gilroy R."/>
        </authorList>
    </citation>
    <scope>NUCLEOTIDE SEQUENCE</scope>
    <source>
        <strain evidence="4">CHK186-16707</strain>
    </source>
</reference>
<dbReference type="Pfam" id="PF03063">
    <property type="entry name" value="Prismane"/>
    <property type="match status" value="1"/>
</dbReference>
<dbReference type="GO" id="GO:0004601">
    <property type="term" value="F:peroxidase activity"/>
    <property type="evidence" value="ECO:0007669"/>
    <property type="project" value="TreeGrafter"/>
</dbReference>